<reference evidence="2 3" key="1">
    <citation type="submission" date="2018-06" db="EMBL/GenBank/DDBJ databases">
        <title>Spirosoma sp. HMF3257 Genome sequencing and assembly.</title>
        <authorList>
            <person name="Kang H."/>
            <person name="Cha I."/>
            <person name="Kim H."/>
            <person name="Kang J."/>
            <person name="Joh K."/>
        </authorList>
    </citation>
    <scope>NUCLEOTIDE SEQUENCE [LARGE SCALE GENOMIC DNA]</scope>
    <source>
        <strain evidence="2 3">HMF3257</strain>
    </source>
</reference>
<evidence type="ECO:0000313" key="3">
    <source>
        <dbReference type="Proteomes" id="UP000249016"/>
    </source>
</evidence>
<evidence type="ECO:0000313" key="2">
    <source>
        <dbReference type="EMBL" id="RAI75575.1"/>
    </source>
</evidence>
<dbReference type="InterPro" id="IPR029045">
    <property type="entry name" value="ClpP/crotonase-like_dom_sf"/>
</dbReference>
<feature type="domain" description="Tail specific protease" evidence="1">
    <location>
        <begin position="12"/>
        <end position="139"/>
    </location>
</feature>
<dbReference type="SUPFAM" id="SSF52096">
    <property type="entry name" value="ClpP/crotonase"/>
    <property type="match status" value="1"/>
</dbReference>
<dbReference type="InterPro" id="IPR005151">
    <property type="entry name" value="Tail-specific_protease"/>
</dbReference>
<dbReference type="AlphaFoldDB" id="A0A327NLD9"/>
<accession>A0A327NLD9</accession>
<dbReference type="Gene3D" id="3.90.226.10">
    <property type="entry name" value="2-enoyl-CoA Hydratase, Chain A, domain 1"/>
    <property type="match status" value="1"/>
</dbReference>
<organism evidence="2 3">
    <name type="scientific">Spirosoma telluris</name>
    <dbReference type="NCBI Taxonomy" id="2183553"/>
    <lineage>
        <taxon>Bacteria</taxon>
        <taxon>Pseudomonadati</taxon>
        <taxon>Bacteroidota</taxon>
        <taxon>Cytophagia</taxon>
        <taxon>Cytophagales</taxon>
        <taxon>Cytophagaceae</taxon>
        <taxon>Spirosoma</taxon>
    </lineage>
</organism>
<proteinExistence type="predicted"/>
<dbReference type="Proteomes" id="UP000249016">
    <property type="component" value="Unassembled WGS sequence"/>
</dbReference>
<protein>
    <recommendedName>
        <fullName evidence="1">Tail specific protease domain-containing protein</fullName>
    </recommendedName>
</protein>
<name>A0A327NLD9_9BACT</name>
<dbReference type="GO" id="GO:0008236">
    <property type="term" value="F:serine-type peptidase activity"/>
    <property type="evidence" value="ECO:0007669"/>
    <property type="project" value="InterPro"/>
</dbReference>
<dbReference type="RefSeq" id="WP_111344144.1">
    <property type="nucleotide sequence ID" value="NZ_QLII01000001.1"/>
</dbReference>
<gene>
    <name evidence="2" type="ORF">HMF3257_17950</name>
</gene>
<sequence>MCRPTPVSTYLENGKKLYVADSTVYKTASGSYRPKPAYYLQWTPLLLEQFPKATHFNGQLTVLANGATGSMAGVVCSFLKSNQRAVFIGEETGGAMEGPTARSFTKLTLPNTHIRIEVPLTKTVHAVRYTKGRGVIPDYWIEPIIEELIDGVDTELNFALKLLNH</sequence>
<keyword evidence="3" id="KW-1185">Reference proteome</keyword>
<dbReference type="EMBL" id="QLII01000001">
    <property type="protein sequence ID" value="RAI75575.1"/>
    <property type="molecule type" value="Genomic_DNA"/>
</dbReference>
<dbReference type="GO" id="GO:0006508">
    <property type="term" value="P:proteolysis"/>
    <property type="evidence" value="ECO:0007669"/>
    <property type="project" value="InterPro"/>
</dbReference>
<dbReference type="Pfam" id="PF03572">
    <property type="entry name" value="Peptidase_S41"/>
    <property type="match status" value="1"/>
</dbReference>
<evidence type="ECO:0000259" key="1">
    <source>
        <dbReference type="Pfam" id="PF03572"/>
    </source>
</evidence>
<comment type="caution">
    <text evidence="2">The sequence shown here is derived from an EMBL/GenBank/DDBJ whole genome shotgun (WGS) entry which is preliminary data.</text>
</comment>